<dbReference type="GO" id="GO:0022857">
    <property type="term" value="F:transmembrane transporter activity"/>
    <property type="evidence" value="ECO:0007669"/>
    <property type="project" value="InterPro"/>
</dbReference>
<keyword evidence="6 8" id="KW-1133">Transmembrane helix</keyword>
<feature type="domain" description="Major facilitator superfamily (MFS) profile" evidence="9">
    <location>
        <begin position="15"/>
        <end position="395"/>
    </location>
</feature>
<dbReference type="InterPro" id="IPR036259">
    <property type="entry name" value="MFS_trans_sf"/>
</dbReference>
<comment type="similarity">
    <text evidence="2">Belongs to the major facilitator superfamily.</text>
</comment>
<dbReference type="AlphaFoldDB" id="A0A097IIV3"/>
<dbReference type="EMBL" id="CP006764">
    <property type="protein sequence ID" value="AIT62038.1"/>
    <property type="molecule type" value="Genomic_DNA"/>
</dbReference>
<feature type="transmembrane region" description="Helical" evidence="8">
    <location>
        <begin position="222"/>
        <end position="242"/>
    </location>
</feature>
<dbReference type="CDD" id="cd17324">
    <property type="entry name" value="MFS_NepI_like"/>
    <property type="match status" value="1"/>
</dbReference>
<feature type="transmembrane region" description="Helical" evidence="8">
    <location>
        <begin position="50"/>
        <end position="73"/>
    </location>
</feature>
<name>A0A097IIV3_9CORY</name>
<feature type="transmembrane region" description="Helical" evidence="8">
    <location>
        <begin position="287"/>
        <end position="308"/>
    </location>
</feature>
<evidence type="ECO:0000313" key="10">
    <source>
        <dbReference type="EMBL" id="AIT62038.1"/>
    </source>
</evidence>
<evidence type="ECO:0000313" key="11">
    <source>
        <dbReference type="Proteomes" id="UP000029914"/>
    </source>
</evidence>
<feature type="transmembrane region" description="Helical" evidence="8">
    <location>
        <begin position="144"/>
        <end position="162"/>
    </location>
</feature>
<keyword evidence="5 8" id="KW-0812">Transmembrane</keyword>
<feature type="transmembrane region" description="Helical" evidence="8">
    <location>
        <begin position="21"/>
        <end position="44"/>
    </location>
</feature>
<evidence type="ECO:0000256" key="6">
    <source>
        <dbReference type="ARBA" id="ARBA00022989"/>
    </source>
</evidence>
<evidence type="ECO:0000259" key="9">
    <source>
        <dbReference type="PROSITE" id="PS50850"/>
    </source>
</evidence>
<feature type="transmembrane region" description="Helical" evidence="8">
    <location>
        <begin position="248"/>
        <end position="266"/>
    </location>
</feature>
<dbReference type="InterPro" id="IPR011701">
    <property type="entry name" value="MFS"/>
</dbReference>
<dbReference type="HOGENOM" id="CLU_001265_19_3_11"/>
<evidence type="ECO:0000256" key="5">
    <source>
        <dbReference type="ARBA" id="ARBA00022692"/>
    </source>
</evidence>
<dbReference type="Proteomes" id="UP000029914">
    <property type="component" value="Chromosome"/>
</dbReference>
<dbReference type="PANTHER" id="PTHR43271:SF1">
    <property type="entry name" value="INNER MEMBRANE TRANSPORT PROTEIN YNFM"/>
    <property type="match status" value="1"/>
</dbReference>
<dbReference type="KEGG" id="cdo:CDOO_12780"/>
<dbReference type="STRING" id="558173.CDOO_12780"/>
<dbReference type="InterPro" id="IPR020846">
    <property type="entry name" value="MFS_dom"/>
</dbReference>
<feature type="transmembrane region" description="Helical" evidence="8">
    <location>
        <begin position="110"/>
        <end position="132"/>
    </location>
</feature>
<gene>
    <name evidence="10" type="ORF">CDOO_12780</name>
</gene>
<dbReference type="RefSeq" id="WP_018022011.1">
    <property type="nucleotide sequence ID" value="NZ_AQUX01000005.1"/>
</dbReference>
<feature type="transmembrane region" description="Helical" evidence="8">
    <location>
        <begin position="374"/>
        <end position="392"/>
    </location>
</feature>
<feature type="transmembrane region" description="Helical" evidence="8">
    <location>
        <begin position="348"/>
        <end position="368"/>
    </location>
</feature>
<evidence type="ECO:0000256" key="3">
    <source>
        <dbReference type="ARBA" id="ARBA00022448"/>
    </source>
</evidence>
<dbReference type="Pfam" id="PF07690">
    <property type="entry name" value="MFS_1"/>
    <property type="match status" value="1"/>
</dbReference>
<accession>A0A097IIV3</accession>
<proteinExistence type="inferred from homology"/>
<evidence type="ECO:0000256" key="8">
    <source>
        <dbReference type="SAM" id="Phobius"/>
    </source>
</evidence>
<feature type="transmembrane region" description="Helical" evidence="8">
    <location>
        <begin position="174"/>
        <end position="193"/>
    </location>
</feature>
<dbReference type="PANTHER" id="PTHR43271">
    <property type="entry name" value="BLL2771 PROTEIN"/>
    <property type="match status" value="1"/>
</dbReference>
<organism evidence="10 11">
    <name type="scientific">Corynebacterium doosanense CAU 212 = DSM 45436</name>
    <dbReference type="NCBI Taxonomy" id="558173"/>
    <lineage>
        <taxon>Bacteria</taxon>
        <taxon>Bacillati</taxon>
        <taxon>Actinomycetota</taxon>
        <taxon>Actinomycetes</taxon>
        <taxon>Mycobacteriales</taxon>
        <taxon>Corynebacteriaceae</taxon>
        <taxon>Corynebacterium</taxon>
    </lineage>
</organism>
<evidence type="ECO:0000256" key="1">
    <source>
        <dbReference type="ARBA" id="ARBA00004651"/>
    </source>
</evidence>
<evidence type="ECO:0000256" key="4">
    <source>
        <dbReference type="ARBA" id="ARBA00022475"/>
    </source>
</evidence>
<feature type="transmembrane region" description="Helical" evidence="8">
    <location>
        <begin position="85"/>
        <end position="104"/>
    </location>
</feature>
<dbReference type="Gene3D" id="1.20.1250.20">
    <property type="entry name" value="MFS general substrate transporter like domains"/>
    <property type="match status" value="1"/>
</dbReference>
<dbReference type="SUPFAM" id="SSF103473">
    <property type="entry name" value="MFS general substrate transporter"/>
    <property type="match status" value="1"/>
</dbReference>
<reference evidence="10 11" key="1">
    <citation type="submission" date="2013-09" db="EMBL/GenBank/DDBJ databases">
        <title>Complete genome sequence of Corynebacterium doosanense CAU 212(T) (=DSM 45436(T)), isolated from activated sludge.</title>
        <authorList>
            <person name="Schaffert L."/>
            <person name="Albersmeier A."/>
            <person name="Kalinowski J."/>
            <person name="Ruckert C."/>
        </authorList>
    </citation>
    <scope>NUCLEOTIDE SEQUENCE [LARGE SCALE GENOMIC DNA]</scope>
    <source>
        <strain evidence="10 11">CAU 212</strain>
    </source>
</reference>
<keyword evidence="7 8" id="KW-0472">Membrane</keyword>
<keyword evidence="11" id="KW-1185">Reference proteome</keyword>
<evidence type="ECO:0000256" key="2">
    <source>
        <dbReference type="ARBA" id="ARBA00008335"/>
    </source>
</evidence>
<evidence type="ECO:0000256" key="7">
    <source>
        <dbReference type="ARBA" id="ARBA00023136"/>
    </source>
</evidence>
<keyword evidence="4" id="KW-1003">Cell membrane</keyword>
<feature type="transmembrane region" description="Helical" evidence="8">
    <location>
        <begin position="314"/>
        <end position="336"/>
    </location>
</feature>
<protein>
    <submittedName>
        <fullName evidence="10">Membrane protein</fullName>
    </submittedName>
</protein>
<sequence>MMSTRPEGLHRGDPAYRRASLAMLAAGLATFATLYATQALLPIFTDDLHISPATAALTVSAATGALALCIVPVSILSERAGRGPVLIGSALAATLIGLALPFAPDAHWLIALRLLQGVAVAGVPAVAMTWLAEELHENDLGQAMGLYVAGTTVGGLLGRLVPAGLLELTTWRPALFVISAAALVGAVAMALLLPRQRRFEPKHISLASEFRAVVAHWSNPHLAGLFVIAFVGMGVFVSVYNFVGFRMIDTFGLSPGLVGLVFVMYLSGTWSSARAGALAERFGRGRIMLTGATLMLAGLCAIAAPSLWLALPGLLVFTASFFAMHSTASGWIGVIATRDRAEASSMYLLCYYLGSSVLGALAGLVFAATSWPGFIAVAAGVLLVAVAIAAALNRS</sequence>
<dbReference type="eggNOG" id="COG2814">
    <property type="taxonomic scope" value="Bacteria"/>
</dbReference>
<comment type="subcellular location">
    <subcellularLocation>
        <location evidence="1">Cell membrane</location>
        <topology evidence="1">Multi-pass membrane protein</topology>
    </subcellularLocation>
</comment>
<keyword evidence="3" id="KW-0813">Transport</keyword>
<dbReference type="GO" id="GO:0005886">
    <property type="term" value="C:plasma membrane"/>
    <property type="evidence" value="ECO:0007669"/>
    <property type="project" value="UniProtKB-SubCell"/>
</dbReference>
<dbReference type="PROSITE" id="PS50850">
    <property type="entry name" value="MFS"/>
    <property type="match status" value="1"/>
</dbReference>